<evidence type="ECO:0000256" key="2">
    <source>
        <dbReference type="ARBA" id="ARBA00022448"/>
    </source>
</evidence>
<evidence type="ECO:0000256" key="4">
    <source>
        <dbReference type="ARBA" id="ARBA00022847"/>
    </source>
</evidence>
<organism evidence="8 9">
    <name type="scientific">Flavobacterium bomense</name>
    <dbReference type="NCBI Taxonomy" id="2497483"/>
    <lineage>
        <taxon>Bacteria</taxon>
        <taxon>Pseudomonadati</taxon>
        <taxon>Bacteroidota</taxon>
        <taxon>Flavobacteriia</taxon>
        <taxon>Flavobacteriales</taxon>
        <taxon>Flavobacteriaceae</taxon>
        <taxon>Flavobacterium</taxon>
    </lineage>
</organism>
<name>A0A3S0PAR2_9FLAO</name>
<gene>
    <name evidence="8" type="ORF">EKL98_16815</name>
</gene>
<dbReference type="NCBIfam" id="TIGR01197">
    <property type="entry name" value="nramp"/>
    <property type="match status" value="1"/>
</dbReference>
<evidence type="ECO:0000313" key="9">
    <source>
        <dbReference type="Proteomes" id="UP000280825"/>
    </source>
</evidence>
<evidence type="ECO:0000256" key="3">
    <source>
        <dbReference type="ARBA" id="ARBA00022692"/>
    </source>
</evidence>
<dbReference type="RefSeq" id="WP_199740751.1">
    <property type="nucleotide sequence ID" value="NZ_RYDJ01000213.1"/>
</dbReference>
<feature type="transmembrane region" description="Helical" evidence="7">
    <location>
        <begin position="132"/>
        <end position="152"/>
    </location>
</feature>
<feature type="transmembrane region" description="Helical" evidence="7">
    <location>
        <begin position="161"/>
        <end position="180"/>
    </location>
</feature>
<feature type="transmembrane region" description="Helical" evidence="7">
    <location>
        <begin position="59"/>
        <end position="81"/>
    </location>
</feature>
<dbReference type="AlphaFoldDB" id="A0A3S0PAR2"/>
<feature type="non-terminal residue" evidence="8">
    <location>
        <position position="261"/>
    </location>
</feature>
<evidence type="ECO:0000256" key="5">
    <source>
        <dbReference type="ARBA" id="ARBA00022989"/>
    </source>
</evidence>
<dbReference type="Proteomes" id="UP000280825">
    <property type="component" value="Unassembled WGS sequence"/>
</dbReference>
<feature type="transmembrane region" description="Helical" evidence="7">
    <location>
        <begin position="101"/>
        <end position="126"/>
    </location>
</feature>
<evidence type="ECO:0000256" key="6">
    <source>
        <dbReference type="ARBA" id="ARBA00023136"/>
    </source>
</evidence>
<dbReference type="PANTHER" id="PTHR11706">
    <property type="entry name" value="SOLUTE CARRIER PROTEIN FAMILY 11 MEMBER"/>
    <property type="match status" value="1"/>
</dbReference>
<evidence type="ECO:0000256" key="1">
    <source>
        <dbReference type="ARBA" id="ARBA00004141"/>
    </source>
</evidence>
<keyword evidence="3 7" id="KW-0812">Transmembrane</keyword>
<keyword evidence="2" id="KW-0813">Transport</keyword>
<dbReference type="GO" id="GO:0015293">
    <property type="term" value="F:symporter activity"/>
    <property type="evidence" value="ECO:0007669"/>
    <property type="project" value="UniProtKB-KW"/>
</dbReference>
<proteinExistence type="predicted"/>
<evidence type="ECO:0000313" key="8">
    <source>
        <dbReference type="EMBL" id="RTY95713.1"/>
    </source>
</evidence>
<comment type="caution">
    <text evidence="8">The sequence shown here is derived from an EMBL/GenBank/DDBJ whole genome shotgun (WGS) entry which is preliminary data.</text>
</comment>
<keyword evidence="9" id="KW-1185">Reference proteome</keyword>
<dbReference type="GO" id="GO:0005384">
    <property type="term" value="F:manganese ion transmembrane transporter activity"/>
    <property type="evidence" value="ECO:0007669"/>
    <property type="project" value="TreeGrafter"/>
</dbReference>
<dbReference type="EMBL" id="RYDJ01000213">
    <property type="protein sequence ID" value="RTY95713.1"/>
    <property type="molecule type" value="Genomic_DNA"/>
</dbReference>
<dbReference type="NCBIfam" id="NF037982">
    <property type="entry name" value="Nramp_1"/>
    <property type="match status" value="1"/>
</dbReference>
<sequence>MSKSLEEVNQSVATQNKTSTFRKILAFFGPAYLISVGYMDPGNWATDIAGGSQFGYALLWVLLMSNMMALLLQSLSARLGIVTQRDLAQASRETYSKPINYILYFLAEVAIAACDLAEVLGMAIGINLLFDIPLITAVWITVLDTFLLLFLINKGIRKMEAFIIVLVAIIGISFIFQMIFAQPEMGKVMYGLIPSMPNSAALYIAIGIIGATVMPHNLYLHSSLVQTRKFDRSVAGIKQALKYNLIDSTIALNLAFFVNAA</sequence>
<feature type="transmembrane region" description="Helical" evidence="7">
    <location>
        <begin position="200"/>
        <end position="220"/>
    </location>
</feature>
<evidence type="ECO:0000256" key="7">
    <source>
        <dbReference type="SAM" id="Phobius"/>
    </source>
</evidence>
<reference evidence="8 9" key="1">
    <citation type="submission" date="2018-12" db="EMBL/GenBank/DDBJ databases">
        <title>Flavobacterium sp. nov., isolated from glacier ice.</title>
        <authorList>
            <person name="Liu Q."/>
            <person name="Xin Y.-H."/>
        </authorList>
    </citation>
    <scope>NUCLEOTIDE SEQUENCE [LARGE SCALE GENOMIC DNA]</scope>
    <source>
        <strain evidence="8 9">RB1N8</strain>
    </source>
</reference>
<keyword evidence="4" id="KW-0769">Symport</keyword>
<dbReference type="GO" id="GO:0015086">
    <property type="term" value="F:cadmium ion transmembrane transporter activity"/>
    <property type="evidence" value="ECO:0007669"/>
    <property type="project" value="TreeGrafter"/>
</dbReference>
<dbReference type="PANTHER" id="PTHR11706:SF33">
    <property type="entry name" value="NATURAL RESISTANCE-ASSOCIATED MACROPHAGE PROTEIN 2"/>
    <property type="match status" value="1"/>
</dbReference>
<feature type="transmembrane region" description="Helical" evidence="7">
    <location>
        <begin position="21"/>
        <end position="39"/>
    </location>
</feature>
<keyword evidence="6 7" id="KW-0472">Membrane</keyword>
<protein>
    <submittedName>
        <fullName evidence="8">Iron/manganese transporter</fullName>
    </submittedName>
</protein>
<accession>A0A3S0PAR2</accession>
<comment type="subcellular location">
    <subcellularLocation>
        <location evidence="1">Membrane</location>
        <topology evidence="1">Multi-pass membrane protein</topology>
    </subcellularLocation>
</comment>
<dbReference type="Pfam" id="PF01566">
    <property type="entry name" value="Nramp"/>
    <property type="match status" value="1"/>
</dbReference>
<dbReference type="GO" id="GO:0034755">
    <property type="term" value="P:iron ion transmembrane transport"/>
    <property type="evidence" value="ECO:0007669"/>
    <property type="project" value="TreeGrafter"/>
</dbReference>
<keyword evidence="5 7" id="KW-1133">Transmembrane helix</keyword>
<dbReference type="GO" id="GO:0005886">
    <property type="term" value="C:plasma membrane"/>
    <property type="evidence" value="ECO:0007669"/>
    <property type="project" value="TreeGrafter"/>
</dbReference>
<dbReference type="InterPro" id="IPR001046">
    <property type="entry name" value="NRAMP_fam"/>
</dbReference>
<dbReference type="PRINTS" id="PR00447">
    <property type="entry name" value="NATRESASSCMP"/>
</dbReference>